<reference evidence="1" key="1">
    <citation type="submission" date="2020-04" db="EMBL/GenBank/DDBJ databases">
        <authorList>
            <person name="Chiriac C."/>
            <person name="Salcher M."/>
            <person name="Ghai R."/>
            <person name="Kavagutti S V."/>
        </authorList>
    </citation>
    <scope>NUCLEOTIDE SEQUENCE</scope>
</reference>
<name>A0A6J5M4L4_9CAUD</name>
<accession>A0A6J5M4L4</accession>
<dbReference type="EMBL" id="LR796371">
    <property type="protein sequence ID" value="CAB4139980.1"/>
    <property type="molecule type" value="Genomic_DNA"/>
</dbReference>
<organism evidence="1">
    <name type="scientific">uncultured Caudovirales phage</name>
    <dbReference type="NCBI Taxonomy" id="2100421"/>
    <lineage>
        <taxon>Viruses</taxon>
        <taxon>Duplodnaviria</taxon>
        <taxon>Heunggongvirae</taxon>
        <taxon>Uroviricota</taxon>
        <taxon>Caudoviricetes</taxon>
        <taxon>Peduoviridae</taxon>
        <taxon>Maltschvirus</taxon>
        <taxon>Maltschvirus maltsch</taxon>
    </lineage>
</organism>
<gene>
    <name evidence="1" type="ORF">UFOVP397_16</name>
</gene>
<proteinExistence type="predicted"/>
<protein>
    <submittedName>
        <fullName evidence="1">Uncharacterized protein</fullName>
    </submittedName>
</protein>
<evidence type="ECO:0000313" key="1">
    <source>
        <dbReference type="EMBL" id="CAB4139980.1"/>
    </source>
</evidence>
<sequence>MTREDQIVERLQRALDRGGNTHTVADVIEAARQGAAQIWEHGDGIVATELVRYPQRIALRHWLAAGRLHDLLDLAPRLEDWAREHGATRVEAVGRRGWTKFTGALGYQPAGVLFTKEI</sequence>